<name>A0A9D1HLP7_9FIRM</name>
<dbReference type="Pfam" id="PF02571">
    <property type="entry name" value="CbiJ"/>
    <property type="match status" value="1"/>
</dbReference>
<sequence>MTKLLVVAGTADGAAFIAAQPEDTQITATTFSQLGAACLPPRPGLKTVSGALDEAGFARLIAAEQPNFLVDLSHPFAVEVSANAKAAAQSQNVPYLRYERETAEEAGAHVIRAADFSSAVAILRDMPGSILLTVGSKTLPQFMDLPDFHTRVYMRVLAESRILRELEELNIDPAHIFAMKGVATAELNIALAHYCNASVIVSKDSGKAGGLDEKLAAARTLGIPLLKIERPKAAGRTYASFAALNQVIYNR</sequence>
<comment type="caution">
    <text evidence="4">The sequence shown here is derived from an EMBL/GenBank/DDBJ whole genome shotgun (WGS) entry which is preliminary data.</text>
</comment>
<keyword evidence="2" id="KW-0169">Cobalamin biosynthesis</keyword>
<gene>
    <name evidence="4" type="primary">cobK</name>
    <name evidence="4" type="ORF">IAB00_05245</name>
</gene>
<proteinExistence type="predicted"/>
<dbReference type="Proteomes" id="UP000824124">
    <property type="component" value="Unassembled WGS sequence"/>
</dbReference>
<dbReference type="InterPro" id="IPR003723">
    <property type="entry name" value="Precorrin-6x_reduct"/>
</dbReference>
<comment type="pathway">
    <text evidence="1">Cofactor biosynthesis; adenosylcobalamin biosynthesis.</text>
</comment>
<evidence type="ECO:0000256" key="3">
    <source>
        <dbReference type="ARBA" id="ARBA00023002"/>
    </source>
</evidence>
<protein>
    <submittedName>
        <fullName evidence="4">Precorrin-6A reductase</fullName>
        <ecNumber evidence="4">1.3.1.54</ecNumber>
    </submittedName>
</protein>
<reference evidence="4" key="2">
    <citation type="journal article" date="2021" name="PeerJ">
        <title>Extensive microbial diversity within the chicken gut microbiome revealed by metagenomics and culture.</title>
        <authorList>
            <person name="Gilroy R."/>
            <person name="Ravi A."/>
            <person name="Getino M."/>
            <person name="Pursley I."/>
            <person name="Horton D.L."/>
            <person name="Alikhan N.F."/>
            <person name="Baker D."/>
            <person name="Gharbi K."/>
            <person name="Hall N."/>
            <person name="Watson M."/>
            <person name="Adriaenssens E.M."/>
            <person name="Foster-Nyarko E."/>
            <person name="Jarju S."/>
            <person name="Secka A."/>
            <person name="Antonio M."/>
            <person name="Oren A."/>
            <person name="Chaudhuri R.R."/>
            <person name="La Ragione R."/>
            <person name="Hildebrand F."/>
            <person name="Pallen M.J."/>
        </authorList>
    </citation>
    <scope>NUCLEOTIDE SEQUENCE</scope>
    <source>
        <strain evidence="4">2830</strain>
    </source>
</reference>
<dbReference type="GO" id="GO:0016994">
    <property type="term" value="F:precorrin-6A reductase activity"/>
    <property type="evidence" value="ECO:0007669"/>
    <property type="project" value="UniProtKB-EC"/>
</dbReference>
<dbReference type="GO" id="GO:0009236">
    <property type="term" value="P:cobalamin biosynthetic process"/>
    <property type="evidence" value="ECO:0007669"/>
    <property type="project" value="UniProtKB-KW"/>
</dbReference>
<dbReference type="PROSITE" id="PS51014">
    <property type="entry name" value="COBK_CBIJ"/>
    <property type="match status" value="1"/>
</dbReference>
<evidence type="ECO:0000313" key="4">
    <source>
        <dbReference type="EMBL" id="HIU10631.1"/>
    </source>
</evidence>
<organism evidence="4 5">
    <name type="scientific">Candidatus Avidehalobacter gallistercoris</name>
    <dbReference type="NCBI Taxonomy" id="2840694"/>
    <lineage>
        <taxon>Bacteria</taxon>
        <taxon>Bacillati</taxon>
        <taxon>Bacillota</taxon>
        <taxon>Clostridia</taxon>
        <taxon>Eubacteriales</taxon>
        <taxon>Peptococcaceae</taxon>
        <taxon>Peptococcaceae incertae sedis</taxon>
        <taxon>Candidatus Avidehalobacter</taxon>
    </lineage>
</organism>
<dbReference type="AlphaFoldDB" id="A0A9D1HLP7"/>
<dbReference type="EC" id="1.3.1.54" evidence="4"/>
<dbReference type="PANTHER" id="PTHR36925:SF1">
    <property type="entry name" value="COBALT-PRECORRIN-6A REDUCTASE"/>
    <property type="match status" value="1"/>
</dbReference>
<evidence type="ECO:0000256" key="2">
    <source>
        <dbReference type="ARBA" id="ARBA00022573"/>
    </source>
</evidence>
<keyword evidence="3 4" id="KW-0560">Oxidoreductase</keyword>
<accession>A0A9D1HLP7</accession>
<dbReference type="PANTHER" id="PTHR36925">
    <property type="entry name" value="COBALT-PRECORRIN-6A REDUCTASE"/>
    <property type="match status" value="1"/>
</dbReference>
<dbReference type="NCBIfam" id="TIGR00715">
    <property type="entry name" value="precor6x_red"/>
    <property type="match status" value="1"/>
</dbReference>
<evidence type="ECO:0000256" key="1">
    <source>
        <dbReference type="ARBA" id="ARBA00004953"/>
    </source>
</evidence>
<dbReference type="EMBL" id="DVMH01000027">
    <property type="protein sequence ID" value="HIU10631.1"/>
    <property type="molecule type" value="Genomic_DNA"/>
</dbReference>
<evidence type="ECO:0000313" key="5">
    <source>
        <dbReference type="Proteomes" id="UP000824124"/>
    </source>
</evidence>
<reference evidence="4" key="1">
    <citation type="submission" date="2020-10" db="EMBL/GenBank/DDBJ databases">
        <authorList>
            <person name="Gilroy R."/>
        </authorList>
    </citation>
    <scope>NUCLEOTIDE SEQUENCE</scope>
    <source>
        <strain evidence="4">2830</strain>
    </source>
</reference>